<sequence length="242" mass="27759">MDLRTYEEIRFDLSLFIPFLAAISSGVFLLIQIVYRRLFSDEQSNMEANFVTISDRSINSTNVVVTRIRASANAQGGMVIYAFKVARFLGCLALLSLSVASILARKEKDRTQGIGREDVAIPEYGLAITFWYNLCLATFSLYPSSWNTLITRHNNAVFLVTFGVYSYRDIWPLATYSDELADVAEGLERVQAYIDIDHEPKLLNLANPRHHGPVAENFVSRTFLHIIVCRRKDRYSWTNWKW</sequence>
<dbReference type="Proteomes" id="UP000807469">
    <property type="component" value="Unassembled WGS sequence"/>
</dbReference>
<keyword evidence="3" id="KW-1185">Reference proteome</keyword>
<evidence type="ECO:0000313" key="2">
    <source>
        <dbReference type="EMBL" id="KAF9484784.1"/>
    </source>
</evidence>
<feature type="transmembrane region" description="Helical" evidence="1">
    <location>
        <begin position="85"/>
        <end position="104"/>
    </location>
</feature>
<protein>
    <submittedName>
        <fullName evidence="2">Uncharacterized protein</fullName>
    </submittedName>
</protein>
<comment type="caution">
    <text evidence="2">The sequence shown here is derived from an EMBL/GenBank/DDBJ whole genome shotgun (WGS) entry which is preliminary data.</text>
</comment>
<dbReference type="AlphaFoldDB" id="A0A9P5ZE54"/>
<keyword evidence="1" id="KW-0812">Transmembrane</keyword>
<feature type="transmembrane region" description="Helical" evidence="1">
    <location>
        <begin position="15"/>
        <end position="35"/>
    </location>
</feature>
<reference evidence="2" key="1">
    <citation type="submission" date="2020-11" db="EMBL/GenBank/DDBJ databases">
        <authorList>
            <consortium name="DOE Joint Genome Institute"/>
            <person name="Ahrendt S."/>
            <person name="Riley R."/>
            <person name="Andreopoulos W."/>
            <person name="Labutti K."/>
            <person name="Pangilinan J."/>
            <person name="Ruiz-Duenas F.J."/>
            <person name="Barrasa J.M."/>
            <person name="Sanchez-Garcia M."/>
            <person name="Camarero S."/>
            <person name="Miyauchi S."/>
            <person name="Serrano A."/>
            <person name="Linde D."/>
            <person name="Babiker R."/>
            <person name="Drula E."/>
            <person name="Ayuso-Fernandez I."/>
            <person name="Pacheco R."/>
            <person name="Padilla G."/>
            <person name="Ferreira P."/>
            <person name="Barriuso J."/>
            <person name="Kellner H."/>
            <person name="Castanera R."/>
            <person name="Alfaro M."/>
            <person name="Ramirez L."/>
            <person name="Pisabarro A.G."/>
            <person name="Kuo A."/>
            <person name="Tritt A."/>
            <person name="Lipzen A."/>
            <person name="He G."/>
            <person name="Yan M."/>
            <person name="Ng V."/>
            <person name="Cullen D."/>
            <person name="Martin F."/>
            <person name="Rosso M.-N."/>
            <person name="Henrissat B."/>
            <person name="Hibbett D."/>
            <person name="Martinez A.T."/>
            <person name="Grigoriev I.V."/>
        </authorList>
    </citation>
    <scope>NUCLEOTIDE SEQUENCE</scope>
    <source>
        <strain evidence="2">CIRM-BRFM 674</strain>
    </source>
</reference>
<evidence type="ECO:0000256" key="1">
    <source>
        <dbReference type="SAM" id="Phobius"/>
    </source>
</evidence>
<dbReference type="OrthoDB" id="6500128at2759"/>
<gene>
    <name evidence="2" type="ORF">BDN70DRAFT_872031</name>
</gene>
<dbReference type="EMBL" id="MU155140">
    <property type="protein sequence ID" value="KAF9484784.1"/>
    <property type="molecule type" value="Genomic_DNA"/>
</dbReference>
<name>A0A9P5ZE54_9AGAR</name>
<evidence type="ECO:0000313" key="3">
    <source>
        <dbReference type="Proteomes" id="UP000807469"/>
    </source>
</evidence>
<keyword evidence="1" id="KW-0472">Membrane</keyword>
<keyword evidence="1" id="KW-1133">Transmembrane helix</keyword>
<accession>A0A9P5ZE54</accession>
<feature type="transmembrane region" description="Helical" evidence="1">
    <location>
        <begin position="124"/>
        <end position="142"/>
    </location>
</feature>
<proteinExistence type="predicted"/>
<organism evidence="2 3">
    <name type="scientific">Pholiota conissans</name>
    <dbReference type="NCBI Taxonomy" id="109636"/>
    <lineage>
        <taxon>Eukaryota</taxon>
        <taxon>Fungi</taxon>
        <taxon>Dikarya</taxon>
        <taxon>Basidiomycota</taxon>
        <taxon>Agaricomycotina</taxon>
        <taxon>Agaricomycetes</taxon>
        <taxon>Agaricomycetidae</taxon>
        <taxon>Agaricales</taxon>
        <taxon>Agaricineae</taxon>
        <taxon>Strophariaceae</taxon>
        <taxon>Pholiota</taxon>
    </lineage>
</organism>